<keyword evidence="1" id="KW-0489">Methyltransferase</keyword>
<dbReference type="Proteomes" id="UP000317863">
    <property type="component" value="Unassembled WGS sequence"/>
</dbReference>
<dbReference type="OrthoDB" id="9792989at2"/>
<dbReference type="RefSeq" id="WP_142535339.1">
    <property type="nucleotide sequence ID" value="NZ_SGJB01000003.1"/>
</dbReference>
<sequence length="191" mass="21586">MRKLNRFDNVNSVSRIYLNDIIKKGDVCVDATMGKGYDTIYLSEAVGEEGFVYAFDVQKEAIVKTSEKLEESMFPQNTKLILDGHENIDKYVKENIKCAVFNLGYLPGCEHKIITKPETTIQAIEKSLDLLCEGGVVCISVYTGHEGGKEEGNAIIEYTQNLEQKKYNVIMTTFINQKNNPPHIVLIEKKK</sequence>
<dbReference type="InterPro" id="IPR010719">
    <property type="entry name" value="MnmM_MeTrfase"/>
</dbReference>
<gene>
    <name evidence="1" type="ORF">EXD82_02505</name>
</gene>
<dbReference type="Gene3D" id="3.40.50.150">
    <property type="entry name" value="Vaccinia Virus protein VP39"/>
    <property type="match status" value="1"/>
</dbReference>
<dbReference type="Pfam" id="PF06962">
    <property type="entry name" value="rRNA_methylase"/>
    <property type="match status" value="1"/>
</dbReference>
<evidence type="ECO:0000313" key="2">
    <source>
        <dbReference type="Proteomes" id="UP000317863"/>
    </source>
</evidence>
<comment type="caution">
    <text evidence="1">The sequence shown here is derived from an EMBL/GenBank/DDBJ whole genome shotgun (WGS) entry which is preliminary data.</text>
</comment>
<dbReference type="PANTHER" id="PTHR35276">
    <property type="entry name" value="S-ADENOSYL-L-METHIONINE-DEPENDENT METHYLTRANSFERASES SUPERFAMILY PROTEIN"/>
    <property type="match status" value="1"/>
</dbReference>
<dbReference type="GO" id="GO:0032259">
    <property type="term" value="P:methylation"/>
    <property type="evidence" value="ECO:0007669"/>
    <property type="project" value="UniProtKB-KW"/>
</dbReference>
<dbReference type="InterPro" id="IPR029063">
    <property type="entry name" value="SAM-dependent_MTases_sf"/>
</dbReference>
<organism evidence="1 2">
    <name type="scientific">Peptacetobacter hominis</name>
    <dbReference type="NCBI Taxonomy" id="2743610"/>
    <lineage>
        <taxon>Bacteria</taxon>
        <taxon>Bacillati</taxon>
        <taxon>Bacillota</taxon>
        <taxon>Clostridia</taxon>
        <taxon>Peptostreptococcales</taxon>
        <taxon>Peptostreptococcaceae</taxon>
        <taxon>Peptacetobacter</taxon>
    </lineage>
</organism>
<dbReference type="PANTHER" id="PTHR35276:SF1">
    <property type="entry name" value="TRNA (MNM(5)S(2)U34)-METHYLTRANSFERASE, CHLOROPLASTIC"/>
    <property type="match status" value="1"/>
</dbReference>
<keyword evidence="2" id="KW-1185">Reference proteome</keyword>
<accession>A0A544QX49</accession>
<name>A0A544QX49_9FIRM</name>
<protein>
    <submittedName>
        <fullName evidence="1">SAM-dependent methyltransferase</fullName>
    </submittedName>
</protein>
<proteinExistence type="predicted"/>
<dbReference type="AlphaFoldDB" id="A0A544QX49"/>
<dbReference type="GO" id="GO:0008168">
    <property type="term" value="F:methyltransferase activity"/>
    <property type="evidence" value="ECO:0007669"/>
    <property type="project" value="UniProtKB-KW"/>
</dbReference>
<reference evidence="1 2" key="1">
    <citation type="submission" date="2019-02" db="EMBL/GenBank/DDBJ databases">
        <title>Peptostreptococcaceae bacterium ZHW00191 nov., a new bacterium isolated from the human gut.</title>
        <authorList>
            <person name="Zhou H.-W."/>
            <person name="Chen X.-J."/>
        </authorList>
    </citation>
    <scope>NUCLEOTIDE SEQUENCE [LARGE SCALE GENOMIC DNA]</scope>
    <source>
        <strain evidence="1 2">ZHW00191</strain>
    </source>
</reference>
<dbReference type="EMBL" id="SGJB01000003">
    <property type="protein sequence ID" value="TQQ85287.1"/>
    <property type="molecule type" value="Genomic_DNA"/>
</dbReference>
<dbReference type="SUPFAM" id="SSF53335">
    <property type="entry name" value="S-adenosyl-L-methionine-dependent methyltransferases"/>
    <property type="match status" value="1"/>
</dbReference>
<evidence type="ECO:0000313" key="1">
    <source>
        <dbReference type="EMBL" id="TQQ85287.1"/>
    </source>
</evidence>
<keyword evidence="1" id="KW-0808">Transferase</keyword>